<dbReference type="NCBIfam" id="TIGR02795">
    <property type="entry name" value="tol_pal_ybgF"/>
    <property type="match status" value="1"/>
</dbReference>
<feature type="chain" id="PRO_5036745463" evidence="4">
    <location>
        <begin position="24"/>
        <end position="258"/>
    </location>
</feature>
<feature type="signal peptide" evidence="4">
    <location>
        <begin position="1"/>
        <end position="23"/>
    </location>
</feature>
<dbReference type="GO" id="GO:0051301">
    <property type="term" value="P:cell division"/>
    <property type="evidence" value="ECO:0007669"/>
    <property type="project" value="InterPro"/>
</dbReference>
<feature type="compositionally biased region" description="Low complexity" evidence="3">
    <location>
        <begin position="104"/>
        <end position="122"/>
    </location>
</feature>
<evidence type="ECO:0000313" key="6">
    <source>
        <dbReference type="EMBL" id="MBI3128883.1"/>
    </source>
</evidence>
<evidence type="ECO:0000256" key="4">
    <source>
        <dbReference type="SAM" id="SignalP"/>
    </source>
</evidence>
<dbReference type="EMBL" id="JACPUR010000035">
    <property type="protein sequence ID" value="MBI3128883.1"/>
    <property type="molecule type" value="Genomic_DNA"/>
</dbReference>
<dbReference type="InterPro" id="IPR019734">
    <property type="entry name" value="TPR_rpt"/>
</dbReference>
<dbReference type="Gene3D" id="1.25.40.10">
    <property type="entry name" value="Tetratricopeptide repeat domain"/>
    <property type="match status" value="1"/>
</dbReference>
<protein>
    <submittedName>
        <fullName evidence="6">Tol-pal system protein YbgF</fullName>
    </submittedName>
</protein>
<dbReference type="Pfam" id="PF13525">
    <property type="entry name" value="YfiO"/>
    <property type="match status" value="1"/>
</dbReference>
<keyword evidence="1 4" id="KW-0732">Signal</keyword>
<dbReference type="PROSITE" id="PS51257">
    <property type="entry name" value="PROKAR_LIPOPROTEIN"/>
    <property type="match status" value="1"/>
</dbReference>
<dbReference type="HAMAP" id="MF_02066">
    <property type="entry name" value="CpoB"/>
    <property type="match status" value="1"/>
</dbReference>
<sequence>MRRFLPILLLLGAAAGCSAFPQAGPDAAAPAAADVNPALLQRQVVAAQERSARLEVQTSQLAEQMKTLGTVVRELQGQQGRLEEQIERLRREVMASKPAPPALSAPSRPSGPGAGASSPSAARLANLSPENAYNTAYRAVREKKSREAVVLFREFLARHPRSVLAANAQYWLGESHYDLKEYAPALEAFEKVLRQHPSSRKVPDALYMSGLTHLRMNNPRQAALEFEKLIERFPRHSLTEKAKGQLRTLHQSGNNVQR</sequence>
<proteinExistence type="inferred from homology"/>
<organism evidence="6 7">
    <name type="scientific">Tectimicrobiota bacterium</name>
    <dbReference type="NCBI Taxonomy" id="2528274"/>
    <lineage>
        <taxon>Bacteria</taxon>
        <taxon>Pseudomonadati</taxon>
        <taxon>Nitrospinota/Tectimicrobiota group</taxon>
        <taxon>Candidatus Tectimicrobiota</taxon>
    </lineage>
</organism>
<evidence type="ECO:0000256" key="2">
    <source>
        <dbReference type="PROSITE-ProRule" id="PRU00339"/>
    </source>
</evidence>
<name>A0A932I2G8_UNCTE</name>
<dbReference type="InterPro" id="IPR011990">
    <property type="entry name" value="TPR-like_helical_dom_sf"/>
</dbReference>
<evidence type="ECO:0000313" key="7">
    <source>
        <dbReference type="Proteomes" id="UP000782312"/>
    </source>
</evidence>
<dbReference type="AlphaFoldDB" id="A0A932I2G8"/>
<dbReference type="SMART" id="SM00028">
    <property type="entry name" value="TPR"/>
    <property type="match status" value="2"/>
</dbReference>
<feature type="region of interest" description="Disordered" evidence="3">
    <location>
        <begin position="96"/>
        <end position="122"/>
    </location>
</feature>
<evidence type="ECO:0000259" key="5">
    <source>
        <dbReference type="Pfam" id="PF13525"/>
    </source>
</evidence>
<feature type="repeat" description="TPR" evidence="2">
    <location>
        <begin position="166"/>
        <end position="199"/>
    </location>
</feature>
<evidence type="ECO:0000256" key="1">
    <source>
        <dbReference type="ARBA" id="ARBA00022729"/>
    </source>
</evidence>
<dbReference type="PROSITE" id="PS50005">
    <property type="entry name" value="TPR"/>
    <property type="match status" value="1"/>
</dbReference>
<comment type="caution">
    <text evidence="6">The sequence shown here is derived from an EMBL/GenBank/DDBJ whole genome shotgun (WGS) entry which is preliminary data.</text>
</comment>
<gene>
    <name evidence="6" type="primary">ybgF</name>
    <name evidence="6" type="ORF">HYZ11_14855</name>
</gene>
<keyword evidence="2" id="KW-0802">TPR repeat</keyword>
<dbReference type="InterPro" id="IPR014162">
    <property type="entry name" value="CpoB_C"/>
</dbReference>
<reference evidence="6" key="1">
    <citation type="submission" date="2020-07" db="EMBL/GenBank/DDBJ databases">
        <title>Huge and variable diversity of episymbiotic CPR bacteria and DPANN archaea in groundwater ecosystems.</title>
        <authorList>
            <person name="He C.Y."/>
            <person name="Keren R."/>
            <person name="Whittaker M."/>
            <person name="Farag I.F."/>
            <person name="Doudna J."/>
            <person name="Cate J.H.D."/>
            <person name="Banfield J.F."/>
        </authorList>
    </citation>
    <scope>NUCLEOTIDE SEQUENCE</scope>
    <source>
        <strain evidence="6">NC_groundwater_763_Ag_S-0.2um_68_21</strain>
    </source>
</reference>
<dbReference type="SUPFAM" id="SSF48452">
    <property type="entry name" value="TPR-like"/>
    <property type="match status" value="1"/>
</dbReference>
<dbReference type="InterPro" id="IPR034706">
    <property type="entry name" value="CpoB"/>
</dbReference>
<accession>A0A932I2G8</accession>
<dbReference type="Proteomes" id="UP000782312">
    <property type="component" value="Unassembled WGS sequence"/>
</dbReference>
<evidence type="ECO:0000256" key="3">
    <source>
        <dbReference type="SAM" id="MobiDB-lite"/>
    </source>
</evidence>
<feature type="domain" description="Outer membrane lipoprotein BamD-like" evidence="5">
    <location>
        <begin position="128"/>
        <end position="250"/>
    </location>
</feature>
<dbReference type="InterPro" id="IPR039565">
    <property type="entry name" value="BamD-like"/>
</dbReference>